<evidence type="ECO:0000313" key="23">
    <source>
        <dbReference type="Proteomes" id="UP000006882"/>
    </source>
</evidence>
<dbReference type="SUPFAM" id="SSF56219">
    <property type="entry name" value="DNase I-like"/>
    <property type="match status" value="1"/>
</dbReference>
<keyword evidence="15" id="KW-0694">RNA-binding</keyword>
<evidence type="ECO:0000256" key="7">
    <source>
        <dbReference type="ARBA" id="ARBA00012161"/>
    </source>
</evidence>
<gene>
    <name evidence="22" type="ORF">PRUPE_1G516400</name>
</gene>
<keyword evidence="11" id="KW-0677">Repeat</keyword>
<dbReference type="InterPro" id="IPR050410">
    <property type="entry name" value="CCR4/nocturin_mRNA_transcr"/>
</dbReference>
<dbReference type="Proteomes" id="UP000006882">
    <property type="component" value="Chromosome G1"/>
</dbReference>
<dbReference type="InterPro" id="IPR005135">
    <property type="entry name" value="Endo/exonuclease/phosphatase"/>
</dbReference>
<keyword evidence="13" id="KW-0269">Exonuclease</keyword>
<keyword evidence="8" id="KW-0963">Cytoplasm</keyword>
<keyword evidence="12" id="KW-0378">Hydrolase</keyword>
<dbReference type="GO" id="GO:0005634">
    <property type="term" value="C:nucleus"/>
    <property type="evidence" value="ECO:0007669"/>
    <property type="project" value="UniProtKB-SubCell"/>
</dbReference>
<comment type="cofactor">
    <cofactor evidence="2">
        <name>Mg(2+)</name>
        <dbReference type="ChEBI" id="CHEBI:18420"/>
    </cofactor>
</comment>
<evidence type="ECO:0000256" key="17">
    <source>
        <dbReference type="ARBA" id="ARBA00023163"/>
    </source>
</evidence>
<name>A0A251RGE5_PRUPE</name>
<evidence type="ECO:0000256" key="10">
    <source>
        <dbReference type="ARBA" id="ARBA00022723"/>
    </source>
</evidence>
<sequence length="610" mass="69606">MGPQESETGSDKFRLLVKLSSNTPVFGCRMFPIVRVSRHQSFLQLEVPPHELTFSWYREQTSSSFDREKVRCSVHLDMLAKMQCEECVKLNLSVKGSYHCSNSCYVDAWEKHKVYHRYAAETVSETLSNNQQEVRNIKSYGPDKYWPESDFVVGSSSDKNEKVMEPDGKIWIKVSSSKSYAPTEHDIGHRLRLECAAVDCSMGTNITPVNITVTDPVIYPPAHPPRSTIKCVWKSWNSGLEAHSSSDLTFSVLSYNILAGIYATGNRYSYCPEWALSWEYRMQNIINEIIEYDADILCLQEVQRDHFEDLLKPALAKCGYSVLYKTKTKEVYTPNQYTIDGCATFYRRDKFKEIVKYELEYDKSALPFVEALEPELKKDGRFRLLKDNVALVVILERVKNEGSFDGNQPRICVANTHIHASEKFPDVKWFQVVSLINGLGTIANSKIPLLICGDLNSLPLSNPHSFISKGILQSVPNKETDPLGVYQYLRPRPIYKLKSAYACFFQSDGIEEQQRRKMDSETMEPIFTNFTSEFTGTLDYIFFTVNSLRLESVLELLDKEALGSGLPSPQWSSDHIALMGSFTFTLERSSYQGQRLLPYLPSPWRTAAAQ</sequence>
<keyword evidence="17" id="KW-0804">Transcription</keyword>
<evidence type="ECO:0000256" key="3">
    <source>
        <dbReference type="ARBA" id="ARBA00004123"/>
    </source>
</evidence>
<comment type="function">
    <text evidence="19">Acts as a catalytic component of the CCR4-NOT core complex, which in the nucleus seems to be a general transcription factor, and in the cytoplasm the major mRNA deadenylase involved in mRNA turnover.</text>
</comment>
<feature type="domain" description="C6H2-type" evidence="21">
    <location>
        <begin position="80"/>
        <end position="117"/>
    </location>
</feature>
<dbReference type="GO" id="GO:0005737">
    <property type="term" value="C:cytoplasm"/>
    <property type="evidence" value="ECO:0000318"/>
    <property type="project" value="GO_Central"/>
</dbReference>
<comment type="catalytic activity">
    <reaction evidence="1">
        <text>Exonucleolytic cleavage of poly(A) to 5'-AMP.</text>
        <dbReference type="EC" id="3.1.13.4"/>
    </reaction>
</comment>
<evidence type="ECO:0000256" key="14">
    <source>
        <dbReference type="ARBA" id="ARBA00022842"/>
    </source>
</evidence>
<dbReference type="Gramene" id="ONI35108">
    <property type="protein sequence ID" value="ONI35108"/>
    <property type="gene ID" value="PRUPE_1G516400"/>
</dbReference>
<evidence type="ECO:0000259" key="20">
    <source>
        <dbReference type="Pfam" id="PF03372"/>
    </source>
</evidence>
<dbReference type="OrthoDB" id="428734at2759"/>
<dbReference type="AlphaFoldDB" id="A0A251RGE5"/>
<evidence type="ECO:0000256" key="8">
    <source>
        <dbReference type="ARBA" id="ARBA00022490"/>
    </source>
</evidence>
<evidence type="ECO:0000256" key="13">
    <source>
        <dbReference type="ARBA" id="ARBA00022839"/>
    </source>
</evidence>
<keyword evidence="18" id="KW-0539">Nucleus</keyword>
<dbReference type="STRING" id="3760.A0A251RGE5"/>
<evidence type="ECO:0000256" key="9">
    <source>
        <dbReference type="ARBA" id="ARBA00022722"/>
    </source>
</evidence>
<dbReference type="InterPro" id="IPR036691">
    <property type="entry name" value="Endo/exonu/phosph_ase_sf"/>
</dbReference>
<comment type="subcellular location">
    <subcellularLocation>
        <location evidence="4">Cytoplasm</location>
    </subcellularLocation>
    <subcellularLocation>
        <location evidence="3">Nucleus</location>
    </subcellularLocation>
</comment>
<evidence type="ECO:0000256" key="19">
    <source>
        <dbReference type="ARBA" id="ARBA00054840"/>
    </source>
</evidence>
<evidence type="ECO:0000256" key="1">
    <source>
        <dbReference type="ARBA" id="ARBA00001663"/>
    </source>
</evidence>
<organism evidence="22 23">
    <name type="scientific">Prunus persica</name>
    <name type="common">Peach</name>
    <name type="synonym">Amygdalus persica</name>
    <dbReference type="NCBI Taxonomy" id="3760"/>
    <lineage>
        <taxon>Eukaryota</taxon>
        <taxon>Viridiplantae</taxon>
        <taxon>Streptophyta</taxon>
        <taxon>Embryophyta</taxon>
        <taxon>Tracheophyta</taxon>
        <taxon>Spermatophyta</taxon>
        <taxon>Magnoliopsida</taxon>
        <taxon>eudicotyledons</taxon>
        <taxon>Gunneridae</taxon>
        <taxon>Pentapetalae</taxon>
        <taxon>rosids</taxon>
        <taxon>fabids</taxon>
        <taxon>Rosales</taxon>
        <taxon>Rosaceae</taxon>
        <taxon>Amygdaloideae</taxon>
        <taxon>Amygdaleae</taxon>
        <taxon>Prunus</taxon>
    </lineage>
</organism>
<dbReference type="PANTHER" id="PTHR12121:SF79">
    <property type="entry name" value="CARBON CATABOLITE REPRESSOR PROTEIN 4 HOMOLOG 1-LIKE ISOFORM X1"/>
    <property type="match status" value="1"/>
</dbReference>
<evidence type="ECO:0000256" key="16">
    <source>
        <dbReference type="ARBA" id="ARBA00023015"/>
    </source>
</evidence>
<keyword evidence="23" id="KW-1185">Reference proteome</keyword>
<protein>
    <recommendedName>
        <fullName evidence="7">poly(A)-specific ribonuclease</fullName>
        <ecNumber evidence="7">3.1.13.4</ecNumber>
    </recommendedName>
</protein>
<keyword evidence="9" id="KW-0540">Nuclease</keyword>
<dbReference type="FunFam" id="3.60.10.10:FF:000016">
    <property type="entry name" value="Carbon catabolite repressor protein 4 1"/>
    <property type="match status" value="1"/>
</dbReference>
<dbReference type="GO" id="GO:0003730">
    <property type="term" value="F:mRNA 3'-UTR binding"/>
    <property type="evidence" value="ECO:0000318"/>
    <property type="project" value="GO_Central"/>
</dbReference>
<evidence type="ECO:0000259" key="21">
    <source>
        <dbReference type="Pfam" id="PF15801"/>
    </source>
</evidence>
<feature type="domain" description="Endonuclease/exonuclease/phosphatase" evidence="20">
    <location>
        <begin position="253"/>
        <end position="575"/>
    </location>
</feature>
<dbReference type="InterPro" id="IPR031615">
    <property type="entry name" value="Zfn-C6H2"/>
</dbReference>
<accession>A0A251RGE5</accession>
<dbReference type="EMBL" id="CM007651">
    <property type="protein sequence ID" value="ONI35108.1"/>
    <property type="molecule type" value="Genomic_DNA"/>
</dbReference>
<keyword evidence="16" id="KW-0805">Transcription regulation</keyword>
<evidence type="ECO:0000256" key="15">
    <source>
        <dbReference type="ARBA" id="ARBA00022884"/>
    </source>
</evidence>
<dbReference type="GO" id="GO:0046872">
    <property type="term" value="F:metal ion binding"/>
    <property type="evidence" value="ECO:0007669"/>
    <property type="project" value="UniProtKB-KW"/>
</dbReference>
<dbReference type="Pfam" id="PF03372">
    <property type="entry name" value="Exo_endo_phos"/>
    <property type="match status" value="1"/>
</dbReference>
<dbReference type="EC" id="3.1.13.4" evidence="7"/>
<comment type="subunit">
    <text evidence="6">Component of the CCR4-NOT complex, at least composed of CRR4 and CAF1 proteins.</text>
</comment>
<comment type="similarity">
    <text evidence="5">Belongs to the CCR4/nocturin family.</text>
</comment>
<dbReference type="GO" id="GO:0004535">
    <property type="term" value="F:poly(A)-specific ribonuclease activity"/>
    <property type="evidence" value="ECO:0007669"/>
    <property type="project" value="UniProtKB-EC"/>
</dbReference>
<keyword evidence="14" id="KW-0460">Magnesium</keyword>
<reference evidence="22 23" key="1">
    <citation type="journal article" date="2013" name="Nat. Genet.">
        <title>The high-quality draft genome of peach (Prunus persica) identifies unique patterns of genetic diversity, domestication and genome evolution.</title>
        <authorList>
            <consortium name="International Peach Genome Initiative"/>
            <person name="Verde I."/>
            <person name="Abbott A.G."/>
            <person name="Scalabrin S."/>
            <person name="Jung S."/>
            <person name="Shu S."/>
            <person name="Marroni F."/>
            <person name="Zhebentyayeva T."/>
            <person name="Dettori M.T."/>
            <person name="Grimwood J."/>
            <person name="Cattonaro F."/>
            <person name="Zuccolo A."/>
            <person name="Rossini L."/>
            <person name="Jenkins J."/>
            <person name="Vendramin E."/>
            <person name="Meisel L.A."/>
            <person name="Decroocq V."/>
            <person name="Sosinski B."/>
            <person name="Prochnik S."/>
            <person name="Mitros T."/>
            <person name="Policriti A."/>
            <person name="Cipriani G."/>
            <person name="Dondini L."/>
            <person name="Ficklin S."/>
            <person name="Goodstein D.M."/>
            <person name="Xuan P."/>
            <person name="Del Fabbro C."/>
            <person name="Aramini V."/>
            <person name="Copetti D."/>
            <person name="Gonzalez S."/>
            <person name="Horner D.S."/>
            <person name="Falchi R."/>
            <person name="Lucas S."/>
            <person name="Mica E."/>
            <person name="Maldonado J."/>
            <person name="Lazzari B."/>
            <person name="Bielenberg D."/>
            <person name="Pirona R."/>
            <person name="Miculan M."/>
            <person name="Barakat A."/>
            <person name="Testolin R."/>
            <person name="Stella A."/>
            <person name="Tartarini S."/>
            <person name="Tonutti P."/>
            <person name="Arus P."/>
            <person name="Orellana A."/>
            <person name="Wells C."/>
            <person name="Main D."/>
            <person name="Vizzotto G."/>
            <person name="Silva H."/>
            <person name="Salamini F."/>
            <person name="Schmutz J."/>
            <person name="Morgante M."/>
            <person name="Rokhsar D.S."/>
        </authorList>
    </citation>
    <scope>NUCLEOTIDE SEQUENCE [LARGE SCALE GENOMIC DNA]</scope>
    <source>
        <strain evidence="23">cv. Nemared</strain>
    </source>
</reference>
<dbReference type="eggNOG" id="KOG0620">
    <property type="taxonomic scope" value="Eukaryota"/>
</dbReference>
<evidence type="ECO:0000313" key="22">
    <source>
        <dbReference type="EMBL" id="ONI35108.1"/>
    </source>
</evidence>
<evidence type="ECO:0000256" key="6">
    <source>
        <dbReference type="ARBA" id="ARBA00011757"/>
    </source>
</evidence>
<proteinExistence type="inferred from homology"/>
<dbReference type="Gene3D" id="3.60.10.10">
    <property type="entry name" value="Endonuclease/exonuclease/phosphatase"/>
    <property type="match status" value="1"/>
</dbReference>
<evidence type="ECO:0000256" key="2">
    <source>
        <dbReference type="ARBA" id="ARBA00001946"/>
    </source>
</evidence>
<dbReference type="SMR" id="A0A251RGE5"/>
<evidence type="ECO:0000256" key="4">
    <source>
        <dbReference type="ARBA" id="ARBA00004496"/>
    </source>
</evidence>
<evidence type="ECO:0000256" key="12">
    <source>
        <dbReference type="ARBA" id="ARBA00022801"/>
    </source>
</evidence>
<evidence type="ECO:0000256" key="11">
    <source>
        <dbReference type="ARBA" id="ARBA00022737"/>
    </source>
</evidence>
<dbReference type="Pfam" id="PF15801">
    <property type="entry name" value="zf-C6H2"/>
    <property type="match status" value="1"/>
</dbReference>
<evidence type="ECO:0000256" key="5">
    <source>
        <dbReference type="ARBA" id="ARBA00010774"/>
    </source>
</evidence>
<evidence type="ECO:0000256" key="18">
    <source>
        <dbReference type="ARBA" id="ARBA00023242"/>
    </source>
</evidence>
<dbReference type="PANTHER" id="PTHR12121">
    <property type="entry name" value="CARBON CATABOLITE REPRESSOR PROTEIN 4"/>
    <property type="match status" value="1"/>
</dbReference>
<keyword evidence="10" id="KW-0479">Metal-binding</keyword>